<feature type="chain" id="PRO_5030851280" evidence="1">
    <location>
        <begin position="19"/>
        <end position="120"/>
    </location>
</feature>
<evidence type="ECO:0000256" key="1">
    <source>
        <dbReference type="SAM" id="SignalP"/>
    </source>
</evidence>
<keyword evidence="3" id="KW-1185">Reference proteome</keyword>
<evidence type="ECO:0000313" key="2">
    <source>
        <dbReference type="EMBL" id="CAD7079375.1"/>
    </source>
</evidence>
<accession>A0A7R8UEV4</accession>
<keyword evidence="1" id="KW-0732">Signal</keyword>
<dbReference type="Proteomes" id="UP000594454">
    <property type="component" value="Chromosome 1"/>
</dbReference>
<organism evidence="2 3">
    <name type="scientific">Hermetia illucens</name>
    <name type="common">Black soldier fly</name>
    <dbReference type="NCBI Taxonomy" id="343691"/>
    <lineage>
        <taxon>Eukaryota</taxon>
        <taxon>Metazoa</taxon>
        <taxon>Ecdysozoa</taxon>
        <taxon>Arthropoda</taxon>
        <taxon>Hexapoda</taxon>
        <taxon>Insecta</taxon>
        <taxon>Pterygota</taxon>
        <taxon>Neoptera</taxon>
        <taxon>Endopterygota</taxon>
        <taxon>Diptera</taxon>
        <taxon>Brachycera</taxon>
        <taxon>Stratiomyomorpha</taxon>
        <taxon>Stratiomyidae</taxon>
        <taxon>Hermetiinae</taxon>
        <taxon>Hermetia</taxon>
    </lineage>
</organism>
<gene>
    <name evidence="2" type="ORF">HERILL_LOCUS2595</name>
</gene>
<protein>
    <submittedName>
        <fullName evidence="2">Uncharacterized protein</fullName>
    </submittedName>
</protein>
<sequence length="120" mass="12347">MKFVAVLAFVALAVGASAQLVPIPYNYPSSLLYPSTLPYLGGQYPLYPGGYSPVIVRSPYPSPLVAPLASPIRSPVQILALPGTLPSTLPGSVSIQGTVPSSLPGIVPGSLQAAGVYRKD</sequence>
<proteinExistence type="predicted"/>
<dbReference type="EMBL" id="LR899009">
    <property type="protein sequence ID" value="CAD7079375.1"/>
    <property type="molecule type" value="Genomic_DNA"/>
</dbReference>
<evidence type="ECO:0000313" key="3">
    <source>
        <dbReference type="Proteomes" id="UP000594454"/>
    </source>
</evidence>
<dbReference type="AlphaFoldDB" id="A0A7R8UEV4"/>
<feature type="signal peptide" evidence="1">
    <location>
        <begin position="1"/>
        <end position="18"/>
    </location>
</feature>
<name>A0A7R8UEV4_HERIL</name>
<reference evidence="2 3" key="1">
    <citation type="submission" date="2020-11" db="EMBL/GenBank/DDBJ databases">
        <authorList>
            <person name="Wallbank WR R."/>
            <person name="Pardo Diaz C."/>
            <person name="Kozak K."/>
            <person name="Martin S."/>
            <person name="Jiggins C."/>
            <person name="Moest M."/>
            <person name="Warren A I."/>
            <person name="Generalovic N T."/>
            <person name="Byers J.R.P. K."/>
            <person name="Montejo-Kovacevich G."/>
            <person name="Yen C E."/>
        </authorList>
    </citation>
    <scope>NUCLEOTIDE SEQUENCE [LARGE SCALE GENOMIC DNA]</scope>
</reference>
<dbReference type="InParanoid" id="A0A7R8UEV4"/>